<reference evidence="13" key="1">
    <citation type="submission" date="2018-04" db="EMBL/GenBank/DDBJ databases">
        <authorList>
            <person name="Liu S."/>
            <person name="Wang Z."/>
            <person name="Li J."/>
        </authorList>
    </citation>
    <scope>NUCLEOTIDE SEQUENCE [LARGE SCALE GENOMIC DNA]</scope>
    <source>
        <strain evidence="13">622</strain>
    </source>
</reference>
<evidence type="ECO:0000256" key="5">
    <source>
        <dbReference type="ARBA" id="ARBA00023295"/>
    </source>
</evidence>
<protein>
    <recommendedName>
        <fullName evidence="3">beta-galactosidase</fullName>
        <ecNumber evidence="3">3.2.1.23</ecNumber>
    </recommendedName>
</protein>
<evidence type="ECO:0000256" key="7">
    <source>
        <dbReference type="PIRSR" id="PIRSR001084-2"/>
    </source>
</evidence>
<feature type="binding site" evidence="7">
    <location>
        <position position="384"/>
    </location>
    <ligand>
        <name>substrate</name>
    </ligand>
</feature>
<evidence type="ECO:0000256" key="1">
    <source>
        <dbReference type="ARBA" id="ARBA00001412"/>
    </source>
</evidence>
<dbReference type="GO" id="GO:0009341">
    <property type="term" value="C:beta-galactosidase complex"/>
    <property type="evidence" value="ECO:0007669"/>
    <property type="project" value="InterPro"/>
</dbReference>
<dbReference type="InterPro" id="IPR013529">
    <property type="entry name" value="Glyco_hydro_42_N"/>
</dbReference>
<dbReference type="EMBL" id="QEFB01000003">
    <property type="protein sequence ID" value="PWC07662.1"/>
    <property type="molecule type" value="Genomic_DNA"/>
</dbReference>
<evidence type="ECO:0000256" key="6">
    <source>
        <dbReference type="PIRSR" id="PIRSR001084-1"/>
    </source>
</evidence>
<dbReference type="Gene3D" id="3.40.50.880">
    <property type="match status" value="1"/>
</dbReference>
<dbReference type="PANTHER" id="PTHR36447:SF1">
    <property type="entry name" value="BETA-GALACTOSIDASE GANA"/>
    <property type="match status" value="1"/>
</dbReference>
<dbReference type="SUPFAM" id="SSF51445">
    <property type="entry name" value="(Trans)glycosidases"/>
    <property type="match status" value="1"/>
</dbReference>
<dbReference type="PIRSF" id="PIRSF001084">
    <property type="entry name" value="B-galactosidase"/>
    <property type="match status" value="1"/>
</dbReference>
<feature type="binding site" evidence="7">
    <location>
        <position position="180"/>
    </location>
    <ligand>
        <name>substrate</name>
    </ligand>
</feature>
<dbReference type="GO" id="GO:0004565">
    <property type="term" value="F:beta-galactosidase activity"/>
    <property type="evidence" value="ECO:0007669"/>
    <property type="project" value="UniProtKB-EC"/>
</dbReference>
<name>A0A2U1TFK4_9MICO</name>
<evidence type="ECO:0000256" key="8">
    <source>
        <dbReference type="PIRSR" id="PIRSR001084-3"/>
    </source>
</evidence>
<evidence type="ECO:0000259" key="11">
    <source>
        <dbReference type="Pfam" id="PF08533"/>
    </source>
</evidence>
<evidence type="ECO:0000313" key="13">
    <source>
        <dbReference type="Proteomes" id="UP000244962"/>
    </source>
</evidence>
<sequence>MNRCALSADRREGHGTTISVLPFDRIAQASVICERSQRLNGEGVLPDLCTFTENREFVSSEPRRTATADRPSFVHDGIAFGCDYNPEQWDVDTWHEDVDLMREAGVDLVAINIFGWAQLEPRPGEYEFGALDTIIDLLHSAGIRVNLGTGTSSPPPWLTTAHPEILPTADDGTTRFPGGRQAWCPSSPVFREHALRLVTAVAERYGSHPAVALWHVSNELGCHNSLCYDDDTARAFRRWLEAKYETISALNDAWGTSFWSQRYSDWQEILTPLRTLSSRNPGQVLDFQRFSSDELLDYYRRETEILRQHSDIPVTTNFMVTAHIRNLDYWTWAPDMDIVANDHYLDHRLDAPATELSFAADLTRGLAGGNPWLLMEHSTGAVNWQPHNIAKGTGEMIRNSLTHVARGADGVCFFQWRASLQGSEKFHSALVPHAGTDTELWRDVVELGATLDRLDEVTGTTVVADAAILFSWPSWWAHDGESRPSHSVRYLDQVHAAYRALHELGITVDVVHPDADLSRYSLVVAPGLHLVTDAQAANITDYIAAGGHALVTFFSGIVDENDRVRVGGYPGAFRSALGISVEEFSPMLPGETTALDSGAGASLWTERLRLAGAEAIASYVDEPLPGTPAITRNEHGTGVGWYLATALDPGDYRDLMRTVTAQAGVIATGPESDGSVEVIRRVGSDQSYLFAINHGSADVDIAAHGTDLITGQRAESVITVPSGSVRVIREDARA</sequence>
<organism evidence="12 13">
    <name type="scientific">Mycetocola zhujimingii</name>
    <dbReference type="NCBI Taxonomy" id="2079792"/>
    <lineage>
        <taxon>Bacteria</taxon>
        <taxon>Bacillati</taxon>
        <taxon>Actinomycetota</taxon>
        <taxon>Actinomycetes</taxon>
        <taxon>Micrococcales</taxon>
        <taxon>Microbacteriaceae</taxon>
        <taxon>Mycetocola</taxon>
    </lineage>
</organism>
<gene>
    <name evidence="12" type="ORF">DF223_05075</name>
</gene>
<dbReference type="InterPro" id="IPR003476">
    <property type="entry name" value="Glyco_hydro_42"/>
</dbReference>
<dbReference type="Gene3D" id="2.60.40.1180">
    <property type="entry name" value="Golgi alpha-mannosidase II"/>
    <property type="match status" value="1"/>
</dbReference>
<feature type="domain" description="Beta-galactosidase trimerisation" evidence="10">
    <location>
        <begin position="464"/>
        <end position="665"/>
    </location>
</feature>
<dbReference type="SUPFAM" id="SSF52317">
    <property type="entry name" value="Class I glutamine amidotransferase-like"/>
    <property type="match status" value="1"/>
</dbReference>
<keyword evidence="5" id="KW-0326">Glycosidase</keyword>
<keyword evidence="13" id="KW-1185">Reference proteome</keyword>
<dbReference type="GO" id="GO:0046872">
    <property type="term" value="F:metal ion binding"/>
    <property type="evidence" value="ECO:0007669"/>
    <property type="project" value="UniProtKB-KW"/>
</dbReference>
<dbReference type="EC" id="3.2.1.23" evidence="3"/>
<evidence type="ECO:0000259" key="10">
    <source>
        <dbReference type="Pfam" id="PF08532"/>
    </source>
</evidence>
<evidence type="ECO:0000256" key="2">
    <source>
        <dbReference type="ARBA" id="ARBA00005940"/>
    </source>
</evidence>
<keyword evidence="4" id="KW-0378">Hydrolase</keyword>
<accession>A0A2U1TFK4</accession>
<dbReference type="GO" id="GO:0006012">
    <property type="term" value="P:galactose metabolic process"/>
    <property type="evidence" value="ECO:0007669"/>
    <property type="project" value="InterPro"/>
</dbReference>
<dbReference type="Gene3D" id="3.20.20.80">
    <property type="entry name" value="Glycosidases"/>
    <property type="match status" value="1"/>
</dbReference>
<dbReference type="InterPro" id="IPR013780">
    <property type="entry name" value="Glyco_hydro_b"/>
</dbReference>
<feature type="active site" description="Nucleophile" evidence="6">
    <location>
        <position position="376"/>
    </location>
</feature>
<feature type="domain" description="Beta-galactosidase C-terminal" evidence="11">
    <location>
        <begin position="676"/>
        <end position="730"/>
    </location>
</feature>
<feature type="active site" description="Proton donor" evidence="6">
    <location>
        <position position="219"/>
    </location>
</feature>
<evidence type="ECO:0000256" key="3">
    <source>
        <dbReference type="ARBA" id="ARBA00012756"/>
    </source>
</evidence>
<comment type="similarity">
    <text evidence="2">Belongs to the glycosyl hydrolase 42 family.</text>
</comment>
<feature type="binding site" evidence="7">
    <location>
        <position position="218"/>
    </location>
    <ligand>
        <name>substrate</name>
    </ligand>
</feature>
<evidence type="ECO:0000256" key="4">
    <source>
        <dbReference type="ARBA" id="ARBA00022801"/>
    </source>
</evidence>
<dbReference type="Pfam" id="PF02449">
    <property type="entry name" value="Glyco_hydro_42"/>
    <property type="match status" value="1"/>
</dbReference>
<feature type="binding site" evidence="8">
    <location>
        <position position="184"/>
    </location>
    <ligand>
        <name>Zn(2+)</name>
        <dbReference type="ChEBI" id="CHEBI:29105"/>
    </ligand>
</feature>
<dbReference type="InterPro" id="IPR013738">
    <property type="entry name" value="Beta_galactosidase_Trimer"/>
</dbReference>
<dbReference type="InterPro" id="IPR029062">
    <property type="entry name" value="Class_I_gatase-like"/>
</dbReference>
<keyword evidence="8" id="KW-0479">Metal-binding</keyword>
<dbReference type="AlphaFoldDB" id="A0A2U1TFK4"/>
<dbReference type="CDD" id="cd03143">
    <property type="entry name" value="A4_beta-galactosidase_middle_domain"/>
    <property type="match status" value="1"/>
</dbReference>
<dbReference type="Pfam" id="PF08532">
    <property type="entry name" value="Glyco_hydro_42M"/>
    <property type="match status" value="1"/>
</dbReference>
<dbReference type="Proteomes" id="UP000244962">
    <property type="component" value="Unassembled WGS sequence"/>
</dbReference>
<dbReference type="InterPro" id="IPR013739">
    <property type="entry name" value="Beta_galactosidase_C"/>
</dbReference>
<dbReference type="Pfam" id="PF08533">
    <property type="entry name" value="Glyco_hydro_42C"/>
    <property type="match status" value="1"/>
</dbReference>
<evidence type="ECO:0000259" key="9">
    <source>
        <dbReference type="Pfam" id="PF02449"/>
    </source>
</evidence>
<proteinExistence type="inferred from homology"/>
<comment type="caution">
    <text evidence="12">The sequence shown here is derived from an EMBL/GenBank/DDBJ whole genome shotgun (WGS) entry which is preliminary data.</text>
</comment>
<evidence type="ECO:0000313" key="12">
    <source>
        <dbReference type="EMBL" id="PWC07662.1"/>
    </source>
</evidence>
<dbReference type="InterPro" id="IPR017853">
    <property type="entry name" value="GH"/>
</dbReference>
<dbReference type="PANTHER" id="PTHR36447">
    <property type="entry name" value="BETA-GALACTOSIDASE GANA"/>
    <property type="match status" value="1"/>
</dbReference>
<keyword evidence="8" id="KW-0862">Zinc</keyword>
<feature type="binding site" evidence="8">
    <location>
        <position position="227"/>
    </location>
    <ligand>
        <name>Zn(2+)</name>
        <dbReference type="ChEBI" id="CHEBI:29105"/>
    </ligand>
</feature>
<comment type="catalytic activity">
    <reaction evidence="1">
        <text>Hydrolysis of terminal non-reducing beta-D-galactose residues in beta-D-galactosides.</text>
        <dbReference type="EC" id="3.2.1.23"/>
    </reaction>
</comment>
<feature type="domain" description="Glycoside hydrolase family 42 N-terminal" evidence="9">
    <location>
        <begin position="83"/>
        <end position="453"/>
    </location>
</feature>